<protein>
    <submittedName>
        <fullName evidence="1">Uncharacterized protein</fullName>
    </submittedName>
</protein>
<dbReference type="EMBL" id="FMUE01000003">
    <property type="protein sequence ID" value="SCX19678.1"/>
    <property type="molecule type" value="Genomic_DNA"/>
</dbReference>
<proteinExistence type="predicted"/>
<dbReference type="RefSeq" id="WP_143239333.1">
    <property type="nucleotide sequence ID" value="NZ_FMUE01000003.1"/>
</dbReference>
<name>A0A1R3TIW1_9HYPH</name>
<gene>
    <name evidence="1" type="ORF">DSM25559_1879</name>
</gene>
<evidence type="ECO:0000313" key="2">
    <source>
        <dbReference type="Proteomes" id="UP000187891"/>
    </source>
</evidence>
<sequence length="83" mass="9871">MTTTQEIMDRADRAKRLRENEDFIAITEAVKADLFRQFCTTNVLNTEAREELHKISYAIELMRKKIEDYITSETLRKIEDETE</sequence>
<dbReference type="Proteomes" id="UP000187891">
    <property type="component" value="Unassembled WGS sequence"/>
</dbReference>
<reference evidence="2" key="1">
    <citation type="submission" date="2016-10" db="EMBL/GenBank/DDBJ databases">
        <authorList>
            <person name="Wibberg D."/>
        </authorList>
    </citation>
    <scope>NUCLEOTIDE SEQUENCE [LARGE SCALE GENOMIC DNA]</scope>
</reference>
<evidence type="ECO:0000313" key="1">
    <source>
        <dbReference type="EMBL" id="SCX19678.1"/>
    </source>
</evidence>
<dbReference type="STRING" id="1907666.DSM25559_1879"/>
<organism evidence="1 2">
    <name type="scientific">Agrobacterium rosae</name>
    <dbReference type="NCBI Taxonomy" id="1972867"/>
    <lineage>
        <taxon>Bacteria</taxon>
        <taxon>Pseudomonadati</taxon>
        <taxon>Pseudomonadota</taxon>
        <taxon>Alphaproteobacteria</taxon>
        <taxon>Hyphomicrobiales</taxon>
        <taxon>Rhizobiaceae</taxon>
        <taxon>Rhizobium/Agrobacterium group</taxon>
        <taxon>Agrobacterium</taxon>
    </lineage>
</organism>
<dbReference type="AlphaFoldDB" id="A0A1R3TIW1"/>
<accession>A0A1R3TIW1</accession>